<dbReference type="Pfam" id="PF07715">
    <property type="entry name" value="Plug"/>
    <property type="match status" value="1"/>
</dbReference>
<keyword evidence="16" id="KW-1185">Reference proteome</keyword>
<keyword evidence="5 11" id="KW-0812">Transmembrane</keyword>
<evidence type="ECO:0000313" key="16">
    <source>
        <dbReference type="Proteomes" id="UP001057520"/>
    </source>
</evidence>
<evidence type="ECO:0000256" key="5">
    <source>
        <dbReference type="ARBA" id="ARBA00022692"/>
    </source>
</evidence>
<evidence type="ECO:0000313" key="15">
    <source>
        <dbReference type="EMBL" id="USQ98634.1"/>
    </source>
</evidence>
<comment type="subcellular location">
    <subcellularLocation>
        <location evidence="1 11">Cell outer membrane</location>
        <topology evidence="1 11">Multi-pass membrane protein</topology>
    </subcellularLocation>
</comment>
<dbReference type="InterPro" id="IPR012910">
    <property type="entry name" value="Plug_dom"/>
</dbReference>
<dbReference type="InterPro" id="IPR039426">
    <property type="entry name" value="TonB-dep_rcpt-like"/>
</dbReference>
<gene>
    <name evidence="15" type="ORF">MZV50_22765</name>
</gene>
<name>A0ABY5A221_9CAUL</name>
<keyword evidence="7" id="KW-0406">Ion transport</keyword>
<dbReference type="Proteomes" id="UP001057520">
    <property type="component" value="Chromosome"/>
</dbReference>
<proteinExistence type="inferred from homology"/>
<dbReference type="PROSITE" id="PS52016">
    <property type="entry name" value="TONB_DEPENDENT_REC_3"/>
    <property type="match status" value="1"/>
</dbReference>
<dbReference type="PANTHER" id="PTHR32552:SF81">
    <property type="entry name" value="TONB-DEPENDENT OUTER MEMBRANE RECEPTOR"/>
    <property type="match status" value="1"/>
</dbReference>
<organism evidence="15 16">
    <name type="scientific">Caulobacter segnis</name>
    <dbReference type="NCBI Taxonomy" id="88688"/>
    <lineage>
        <taxon>Bacteria</taxon>
        <taxon>Pseudomonadati</taxon>
        <taxon>Pseudomonadota</taxon>
        <taxon>Alphaproteobacteria</taxon>
        <taxon>Caulobacterales</taxon>
        <taxon>Caulobacteraceae</taxon>
        <taxon>Caulobacter</taxon>
    </lineage>
</organism>
<feature type="domain" description="TonB-dependent receptor-like beta-barrel" evidence="13">
    <location>
        <begin position="182"/>
        <end position="625"/>
    </location>
</feature>
<evidence type="ECO:0000256" key="1">
    <source>
        <dbReference type="ARBA" id="ARBA00004571"/>
    </source>
</evidence>
<keyword evidence="9 11" id="KW-0472">Membrane</keyword>
<keyword evidence="8 12" id="KW-0798">TonB box</keyword>
<evidence type="ECO:0000256" key="11">
    <source>
        <dbReference type="PROSITE-ProRule" id="PRU01360"/>
    </source>
</evidence>
<dbReference type="Gene3D" id="2.40.170.20">
    <property type="entry name" value="TonB-dependent receptor, beta-barrel domain"/>
    <property type="match status" value="1"/>
</dbReference>
<evidence type="ECO:0000256" key="9">
    <source>
        <dbReference type="ARBA" id="ARBA00023136"/>
    </source>
</evidence>
<keyword evidence="6" id="KW-0408">Iron</keyword>
<sequence length="663" mass="71469">MKAAGAQSNADYLGRIPGVVFNEGTSGQSAVTIRGVGATAGIDQGQGPTGYFLNEIPLTEPSYASGIPDVDTFDLNRVEVLRGPQGSLFGSASLGGAINYIVNTADASGYDAATEMTTRKISHSGKAGYAVKAMINLPIIADKLAVRVVGFSREDAGYIDNLGAGTTNNLQVNGVRGSVVFTPTDRTTLSLLSLYQQNKSDEIATVQTAFGPYARSTILPGPTDYDFEIHALRLDHKFDFANLTILASTNTKDHVLDSDVTRSSALRTFAPHGVLSQEFMHTNMKTLEARLASDDDGPFKWLIGGMYSETKTDVATLSSLPQGEAVLAARYAAAQLQGELFNRTYSHREGSEKALFGEISYEFLPKVTATVGGRLFDTKYWVEIQRYGISYGSTGQTVQRRNAGDDGFVPKFSLAWRPSRDLTVYALASKGFRFGNPNTVVDLAGFNTPAAWASDSLWNYELGAHSAWLDGKLQVDASVYDIEWSDIQVRLVRPGDNLTYGTNAGSARIQGVELAVVARPIPPLTLSSNVTYLDAKLTETVTTASPPLLDGTRLPGASPWQIANTVNYRFDAPLTPVLTVSHRYLAKAPETLQGPNVKVAGYNQFDARLNLSLETVDVALFATNLTDKRAVAFGYGLSSTGTGLSEFIIRPRTVGVTVNWKLR</sequence>
<evidence type="ECO:0000256" key="12">
    <source>
        <dbReference type="RuleBase" id="RU003357"/>
    </source>
</evidence>
<keyword evidence="10 11" id="KW-0998">Cell outer membrane</keyword>
<dbReference type="Pfam" id="PF00593">
    <property type="entry name" value="TonB_dep_Rec_b-barrel"/>
    <property type="match status" value="1"/>
</dbReference>
<evidence type="ECO:0000256" key="7">
    <source>
        <dbReference type="ARBA" id="ARBA00023065"/>
    </source>
</evidence>
<accession>A0ABY5A221</accession>
<evidence type="ECO:0000256" key="2">
    <source>
        <dbReference type="ARBA" id="ARBA00022448"/>
    </source>
</evidence>
<dbReference type="InterPro" id="IPR036942">
    <property type="entry name" value="Beta-barrel_TonB_sf"/>
</dbReference>
<evidence type="ECO:0000256" key="8">
    <source>
        <dbReference type="ARBA" id="ARBA00023077"/>
    </source>
</evidence>
<dbReference type="CDD" id="cd01347">
    <property type="entry name" value="ligand_gated_channel"/>
    <property type="match status" value="1"/>
</dbReference>
<keyword evidence="4" id="KW-0410">Iron transport</keyword>
<reference evidence="15 16" key="1">
    <citation type="submission" date="2022-04" db="EMBL/GenBank/DDBJ databases">
        <title>Genome sequence of soybean root-associated Caulobacter segnis RL271.</title>
        <authorList>
            <person name="Longley R."/>
            <person name="Bonito G."/>
            <person name="Trigodet F."/>
            <person name="Crosson S."/>
            <person name="Fiebig A."/>
        </authorList>
    </citation>
    <scope>NUCLEOTIDE SEQUENCE [LARGE SCALE GENOMIC DNA]</scope>
    <source>
        <strain evidence="15 16">RL271</strain>
    </source>
</reference>
<feature type="domain" description="TonB-dependent receptor plug" evidence="14">
    <location>
        <begin position="1"/>
        <end position="97"/>
    </location>
</feature>
<evidence type="ECO:0000259" key="14">
    <source>
        <dbReference type="Pfam" id="PF07715"/>
    </source>
</evidence>
<comment type="similarity">
    <text evidence="11 12">Belongs to the TonB-dependent receptor family.</text>
</comment>
<dbReference type="InterPro" id="IPR000531">
    <property type="entry name" value="Beta-barrel_TonB"/>
</dbReference>
<evidence type="ECO:0000259" key="13">
    <source>
        <dbReference type="Pfam" id="PF00593"/>
    </source>
</evidence>
<protein>
    <submittedName>
        <fullName evidence="15">TonB-dependent receptor</fullName>
    </submittedName>
</protein>
<evidence type="ECO:0000256" key="4">
    <source>
        <dbReference type="ARBA" id="ARBA00022496"/>
    </source>
</evidence>
<evidence type="ECO:0000256" key="10">
    <source>
        <dbReference type="ARBA" id="ARBA00023237"/>
    </source>
</evidence>
<evidence type="ECO:0000256" key="3">
    <source>
        <dbReference type="ARBA" id="ARBA00022452"/>
    </source>
</evidence>
<keyword evidence="2 11" id="KW-0813">Transport</keyword>
<dbReference type="EMBL" id="CP096040">
    <property type="protein sequence ID" value="USQ98634.1"/>
    <property type="molecule type" value="Genomic_DNA"/>
</dbReference>
<keyword evidence="3 11" id="KW-1134">Transmembrane beta strand</keyword>
<dbReference type="PANTHER" id="PTHR32552">
    <property type="entry name" value="FERRICHROME IRON RECEPTOR-RELATED"/>
    <property type="match status" value="1"/>
</dbReference>
<dbReference type="SUPFAM" id="SSF56935">
    <property type="entry name" value="Porins"/>
    <property type="match status" value="1"/>
</dbReference>
<evidence type="ECO:0000256" key="6">
    <source>
        <dbReference type="ARBA" id="ARBA00023004"/>
    </source>
</evidence>
<keyword evidence="15" id="KW-0675">Receptor</keyword>